<name>A0A2G6KFB5_9BACT</name>
<sequence length="73" mass="8401">MDSTKFSHNFADRNQSTAKIEDAHCFADEEPFDPVVLKTYLKHVGLCKDKKRRRCISSELGKVPVILQYQNDS</sequence>
<evidence type="ECO:0000313" key="1">
    <source>
        <dbReference type="EMBL" id="PIE33642.1"/>
    </source>
</evidence>
<protein>
    <submittedName>
        <fullName evidence="1">Uncharacterized protein</fullName>
    </submittedName>
</protein>
<dbReference type="AlphaFoldDB" id="A0A2G6KFB5"/>
<evidence type="ECO:0000313" key="2">
    <source>
        <dbReference type="Proteomes" id="UP000230821"/>
    </source>
</evidence>
<organism evidence="1 2">
    <name type="scientific">candidate division KSB3 bacterium</name>
    <dbReference type="NCBI Taxonomy" id="2044937"/>
    <lineage>
        <taxon>Bacteria</taxon>
        <taxon>candidate division KSB3</taxon>
    </lineage>
</organism>
<proteinExistence type="predicted"/>
<accession>A0A2G6KFB5</accession>
<comment type="caution">
    <text evidence="1">The sequence shown here is derived from an EMBL/GenBank/DDBJ whole genome shotgun (WGS) entry which is preliminary data.</text>
</comment>
<reference evidence="1 2" key="1">
    <citation type="submission" date="2017-10" db="EMBL/GenBank/DDBJ databases">
        <title>Novel microbial diversity and functional potential in the marine mammal oral microbiome.</title>
        <authorList>
            <person name="Dudek N.K."/>
            <person name="Sun C.L."/>
            <person name="Burstein D."/>
            <person name="Kantor R.S."/>
            <person name="Aliaga Goltsman D.S."/>
            <person name="Bik E.M."/>
            <person name="Thomas B.C."/>
            <person name="Banfield J.F."/>
            <person name="Relman D.A."/>
        </authorList>
    </citation>
    <scope>NUCLEOTIDE SEQUENCE [LARGE SCALE GENOMIC DNA]</scope>
    <source>
        <strain evidence="1">DOLJORAL78_47_16</strain>
    </source>
</reference>
<dbReference type="Proteomes" id="UP000230821">
    <property type="component" value="Unassembled WGS sequence"/>
</dbReference>
<dbReference type="EMBL" id="PDSK01000096">
    <property type="protein sequence ID" value="PIE33642.1"/>
    <property type="molecule type" value="Genomic_DNA"/>
</dbReference>
<gene>
    <name evidence="1" type="ORF">CSA56_11040</name>
</gene>